<proteinExistence type="predicted"/>
<dbReference type="EMBL" id="BMXI01000003">
    <property type="protein sequence ID" value="GHC45623.1"/>
    <property type="molecule type" value="Genomic_DNA"/>
</dbReference>
<reference evidence="3" key="1">
    <citation type="journal article" date="2014" name="Int. J. Syst. Evol. Microbiol.">
        <title>Complete genome sequence of Corynebacterium casei LMG S-19264T (=DSM 44701T), isolated from a smear-ripened cheese.</title>
        <authorList>
            <consortium name="US DOE Joint Genome Institute (JGI-PGF)"/>
            <person name="Walter F."/>
            <person name="Albersmeier A."/>
            <person name="Kalinowski J."/>
            <person name="Ruckert C."/>
        </authorList>
    </citation>
    <scope>NUCLEOTIDE SEQUENCE</scope>
    <source>
        <strain evidence="3">KCTC 12988</strain>
    </source>
</reference>
<keyword evidence="4" id="KW-1185">Reference proteome</keyword>
<sequence length="404" mass="44023">MKKPAEEVTLGALGRLPARDRAEVEALVAEDRALAEQFCETEKLAIDLWQASSPLKSAPEELWSDIEAALTPNSSRFHRYSLPLSATLGWAAALVFAVLFFWPSPVESEKSFPLVGNGKSSPNPRVTVQSREPKSAGGTLERDNRRLREQLMALQEQLGQQQTANRIASKKILILQAPGSESSPSPAEREARLLSLLAKALQEDLLRREEDPVDLVIEKGWNPEVFAGKEDLLIRHRDFLGATAGQELMIAPNGDYYDPNSHFLWSPAEDGGGYLGRAAGKNLDLSPFDWMPPTETGQESLWAAEGESPDRSEPVEGYVIEDEESGEATLILEDLPSEAAEGRLFARFISDDGFLTQQSIEASLLGNSSVASFSLGGVNFSQGFTLGATLPDGGERILMESGIE</sequence>
<keyword evidence="2" id="KW-0812">Transmembrane</keyword>
<protein>
    <submittedName>
        <fullName evidence="3">Uncharacterized protein</fullName>
    </submittedName>
</protein>
<name>A0A918THK3_9BACT</name>
<reference evidence="3" key="2">
    <citation type="submission" date="2020-09" db="EMBL/GenBank/DDBJ databases">
        <authorList>
            <person name="Sun Q."/>
            <person name="Kim S."/>
        </authorList>
    </citation>
    <scope>NUCLEOTIDE SEQUENCE</scope>
    <source>
        <strain evidence="3">KCTC 12988</strain>
    </source>
</reference>
<dbReference type="AlphaFoldDB" id="A0A918THK3"/>
<evidence type="ECO:0000256" key="1">
    <source>
        <dbReference type="SAM" id="MobiDB-lite"/>
    </source>
</evidence>
<feature type="transmembrane region" description="Helical" evidence="2">
    <location>
        <begin position="82"/>
        <end position="102"/>
    </location>
</feature>
<dbReference type="Proteomes" id="UP000644507">
    <property type="component" value="Unassembled WGS sequence"/>
</dbReference>
<dbReference type="RefSeq" id="WP_189567699.1">
    <property type="nucleotide sequence ID" value="NZ_BMXI01000003.1"/>
</dbReference>
<evidence type="ECO:0000256" key="2">
    <source>
        <dbReference type="SAM" id="Phobius"/>
    </source>
</evidence>
<evidence type="ECO:0000313" key="3">
    <source>
        <dbReference type="EMBL" id="GHC45623.1"/>
    </source>
</evidence>
<feature type="compositionally biased region" description="Polar residues" evidence="1">
    <location>
        <begin position="118"/>
        <end position="130"/>
    </location>
</feature>
<gene>
    <name evidence="3" type="ORF">GCM10007100_08750</name>
</gene>
<accession>A0A918THK3</accession>
<organism evidence="3 4">
    <name type="scientific">Roseibacillus persicicus</name>
    <dbReference type="NCBI Taxonomy" id="454148"/>
    <lineage>
        <taxon>Bacteria</taxon>
        <taxon>Pseudomonadati</taxon>
        <taxon>Verrucomicrobiota</taxon>
        <taxon>Verrucomicrobiia</taxon>
        <taxon>Verrucomicrobiales</taxon>
        <taxon>Verrucomicrobiaceae</taxon>
        <taxon>Roseibacillus</taxon>
    </lineage>
</organism>
<feature type="region of interest" description="Disordered" evidence="1">
    <location>
        <begin position="113"/>
        <end position="143"/>
    </location>
</feature>
<keyword evidence="2" id="KW-0472">Membrane</keyword>
<keyword evidence="2" id="KW-1133">Transmembrane helix</keyword>
<evidence type="ECO:0000313" key="4">
    <source>
        <dbReference type="Proteomes" id="UP000644507"/>
    </source>
</evidence>
<comment type="caution">
    <text evidence="3">The sequence shown here is derived from an EMBL/GenBank/DDBJ whole genome shotgun (WGS) entry which is preliminary data.</text>
</comment>